<evidence type="ECO:0000313" key="2">
    <source>
        <dbReference type="EMBL" id="KAF5582791.1"/>
    </source>
</evidence>
<dbReference type="EMBL" id="JAAOAR010000423">
    <property type="protein sequence ID" value="KAF5582791.1"/>
    <property type="molecule type" value="Genomic_DNA"/>
</dbReference>
<dbReference type="PANTHER" id="PTHR35910:SF1">
    <property type="entry name" value="2EXR DOMAIN-CONTAINING PROTEIN"/>
    <property type="match status" value="1"/>
</dbReference>
<reference evidence="2 3" key="1">
    <citation type="submission" date="2020-05" db="EMBL/GenBank/DDBJ databases">
        <title>Identification and distribution of gene clusters putatively required for synthesis of sphingolipid metabolism inhibitors in phylogenetically diverse species of the filamentous fungus Fusarium.</title>
        <authorList>
            <person name="Kim H.-S."/>
            <person name="Busman M."/>
            <person name="Brown D.W."/>
            <person name="Divon H."/>
            <person name="Uhlig S."/>
            <person name="Proctor R.H."/>
        </authorList>
    </citation>
    <scope>NUCLEOTIDE SEQUENCE [LARGE SCALE GENOMIC DNA]</scope>
    <source>
        <strain evidence="2 3">NRRL 25211</strain>
    </source>
</reference>
<comment type="caution">
    <text evidence="2">The sequence shown here is derived from an EMBL/GenBank/DDBJ whole genome shotgun (WGS) entry which is preliminary data.</text>
</comment>
<gene>
    <name evidence="2" type="ORF">FPANT_8396</name>
</gene>
<evidence type="ECO:0000259" key="1">
    <source>
        <dbReference type="Pfam" id="PF20150"/>
    </source>
</evidence>
<dbReference type="InterPro" id="IPR045518">
    <property type="entry name" value="2EXR"/>
</dbReference>
<dbReference type="Pfam" id="PF20150">
    <property type="entry name" value="2EXR"/>
    <property type="match status" value="1"/>
</dbReference>
<accession>A0A8H5L1Y6</accession>
<dbReference type="PANTHER" id="PTHR35910">
    <property type="entry name" value="2EXR DOMAIN-CONTAINING PROTEIN"/>
    <property type="match status" value="1"/>
</dbReference>
<name>A0A8H5L1Y6_9HYPO</name>
<proteinExistence type="predicted"/>
<protein>
    <recommendedName>
        <fullName evidence="1">2EXR domain-containing protein</fullName>
    </recommendedName>
</protein>
<dbReference type="Proteomes" id="UP000544095">
    <property type="component" value="Unassembled WGS sequence"/>
</dbReference>
<keyword evidence="3" id="KW-1185">Reference proteome</keyword>
<evidence type="ECO:0000313" key="3">
    <source>
        <dbReference type="Proteomes" id="UP000544095"/>
    </source>
</evidence>
<organism evidence="2 3">
    <name type="scientific">Fusarium pseudoanthophilum</name>
    <dbReference type="NCBI Taxonomy" id="48495"/>
    <lineage>
        <taxon>Eukaryota</taxon>
        <taxon>Fungi</taxon>
        <taxon>Dikarya</taxon>
        <taxon>Ascomycota</taxon>
        <taxon>Pezizomycotina</taxon>
        <taxon>Sordariomycetes</taxon>
        <taxon>Hypocreomycetidae</taxon>
        <taxon>Hypocreales</taxon>
        <taxon>Nectriaceae</taxon>
        <taxon>Fusarium</taxon>
        <taxon>Fusarium fujikuroi species complex</taxon>
    </lineage>
</organism>
<feature type="domain" description="2EXR" evidence="1">
    <location>
        <begin position="5"/>
        <end position="140"/>
    </location>
</feature>
<dbReference type="AlphaFoldDB" id="A0A8H5L1Y6"/>
<sequence>MATEFHLFSALPTELRHQIWNLAIRPKEPGVHIFRVYGDYWNHQTPEVARFSYHEYRFRGHAALGLAVPLPHEESACANRPSAKSMSTYMIDMGLWTACHESMTMMRKAFPRPRSIEFGGYRFPEPVMCYYISGGAPFYFTIKPAEDLLILRSDNSEFHLEKEEYALNFTVSQIGIEYKSDWGPQLYEYNHDRGECLAFDELSNLFDAWQFSRLWLVDYNLKRKANTPPCEARFYAGDRRLIPVGFLDENDRNHWECIEPVPDKDEKSSFAFAKQLRAYYKEMQERHDPVCRPSIGLLGWDNY</sequence>